<accession>A0ABW6Y7X4</accession>
<reference evidence="2 3" key="1">
    <citation type="submission" date="2024-10" db="EMBL/GenBank/DDBJ databases">
        <title>The Natural Products Discovery Center: Release of the First 8490 Sequenced Strains for Exploring Actinobacteria Biosynthetic Diversity.</title>
        <authorList>
            <person name="Kalkreuter E."/>
            <person name="Kautsar S.A."/>
            <person name="Yang D."/>
            <person name="Bader C.D."/>
            <person name="Teijaro C.N."/>
            <person name="Fluegel L."/>
            <person name="Davis C.M."/>
            <person name="Simpson J.R."/>
            <person name="Lauterbach L."/>
            <person name="Steele A.D."/>
            <person name="Gui C."/>
            <person name="Meng S."/>
            <person name="Li G."/>
            <person name="Viehrig K."/>
            <person name="Ye F."/>
            <person name="Su P."/>
            <person name="Kiefer A.F."/>
            <person name="Nichols A."/>
            <person name="Cepeda A.J."/>
            <person name="Yan W."/>
            <person name="Fan B."/>
            <person name="Jiang Y."/>
            <person name="Adhikari A."/>
            <person name="Zheng C.-J."/>
            <person name="Schuster L."/>
            <person name="Cowan T.M."/>
            <person name="Smanski M.J."/>
            <person name="Chevrette M.G."/>
            <person name="De Carvalho L.P.S."/>
            <person name="Shen B."/>
        </authorList>
    </citation>
    <scope>NUCLEOTIDE SEQUENCE [LARGE SCALE GENOMIC DNA]</scope>
    <source>
        <strain evidence="2 3">NPDC015755</strain>
    </source>
</reference>
<protein>
    <submittedName>
        <fullName evidence="2">DUF6381 family protein</fullName>
    </submittedName>
</protein>
<keyword evidence="3" id="KW-1185">Reference proteome</keyword>
<evidence type="ECO:0000313" key="2">
    <source>
        <dbReference type="EMBL" id="MFF8275917.1"/>
    </source>
</evidence>
<dbReference type="InterPro" id="IPR045961">
    <property type="entry name" value="DUF6381"/>
</dbReference>
<feature type="region of interest" description="Disordered" evidence="1">
    <location>
        <begin position="1"/>
        <end position="76"/>
    </location>
</feature>
<proteinExistence type="predicted"/>
<dbReference type="EMBL" id="JBIBSM010000003">
    <property type="protein sequence ID" value="MFF8275917.1"/>
    <property type="molecule type" value="Genomic_DNA"/>
</dbReference>
<evidence type="ECO:0000313" key="3">
    <source>
        <dbReference type="Proteomes" id="UP001603013"/>
    </source>
</evidence>
<organism evidence="2 3">
    <name type="scientific">Streptomyces lateritius</name>
    <dbReference type="NCBI Taxonomy" id="67313"/>
    <lineage>
        <taxon>Bacteria</taxon>
        <taxon>Bacillati</taxon>
        <taxon>Actinomycetota</taxon>
        <taxon>Actinomycetes</taxon>
        <taxon>Kitasatosporales</taxon>
        <taxon>Streptomycetaceae</taxon>
        <taxon>Streptomyces</taxon>
    </lineage>
</organism>
<evidence type="ECO:0000256" key="1">
    <source>
        <dbReference type="SAM" id="MobiDB-lite"/>
    </source>
</evidence>
<dbReference type="Proteomes" id="UP001603013">
    <property type="component" value="Unassembled WGS sequence"/>
</dbReference>
<name>A0ABW6Y7X4_9ACTN</name>
<sequence>MTRHEESGRESEGAHAHAQYQRDKAEHLLQRARRSTDPEEAARLREEGERLKEGSERALAEEHEPRPDDLHEEYPG</sequence>
<dbReference type="Pfam" id="PF19908">
    <property type="entry name" value="DUF6381"/>
    <property type="match status" value="1"/>
</dbReference>
<comment type="caution">
    <text evidence="2">The sequence shown here is derived from an EMBL/GenBank/DDBJ whole genome shotgun (WGS) entry which is preliminary data.</text>
</comment>
<gene>
    <name evidence="2" type="ORF">ACF05T_07350</name>
</gene>
<dbReference type="RefSeq" id="WP_391933513.1">
    <property type="nucleotide sequence ID" value="NZ_JBIBSM010000003.1"/>
</dbReference>